<dbReference type="Pfam" id="PF01103">
    <property type="entry name" value="Omp85"/>
    <property type="match status" value="1"/>
</dbReference>
<dbReference type="KEGG" id="kct:CDEE_0587"/>
<evidence type="ECO:0000256" key="2">
    <source>
        <dbReference type="ARBA" id="ARBA00022452"/>
    </source>
</evidence>
<feature type="domain" description="POTRA" evidence="10">
    <location>
        <begin position="344"/>
        <end position="418"/>
    </location>
</feature>
<dbReference type="Gene3D" id="3.10.20.310">
    <property type="entry name" value="membrane protein fhac"/>
    <property type="match status" value="5"/>
</dbReference>
<feature type="domain" description="POTRA" evidence="10">
    <location>
        <begin position="263"/>
        <end position="339"/>
    </location>
</feature>
<dbReference type="Pfam" id="PF07244">
    <property type="entry name" value="POTRA"/>
    <property type="match status" value="5"/>
</dbReference>
<evidence type="ECO:0000256" key="7">
    <source>
        <dbReference type="ARBA" id="ARBA00023237"/>
    </source>
</evidence>
<proteinExistence type="inferred from homology"/>
<keyword evidence="7 8" id="KW-0998">Cell outer membrane</keyword>
<dbReference type="GO" id="GO:0043165">
    <property type="term" value="P:Gram-negative-bacterium-type cell outer membrane assembly"/>
    <property type="evidence" value="ECO:0007669"/>
    <property type="project" value="UniProtKB-UniRule"/>
</dbReference>
<dbReference type="PIRSF" id="PIRSF006076">
    <property type="entry name" value="OM_assembly_OMP85"/>
    <property type="match status" value="1"/>
</dbReference>
<dbReference type="PATRIC" id="fig|1208918.3.peg.314"/>
<dbReference type="GO" id="GO:0009279">
    <property type="term" value="C:cell outer membrane"/>
    <property type="evidence" value="ECO:0007669"/>
    <property type="project" value="UniProtKB-SubCell"/>
</dbReference>
<dbReference type="InterPro" id="IPR034746">
    <property type="entry name" value="POTRA"/>
</dbReference>
<dbReference type="PROSITE" id="PS51779">
    <property type="entry name" value="POTRA"/>
    <property type="match status" value="4"/>
</dbReference>
<dbReference type="STRING" id="1208918.CDEE_0587"/>
<dbReference type="Proteomes" id="UP000011686">
    <property type="component" value="Chromosome"/>
</dbReference>
<dbReference type="InterPro" id="IPR023707">
    <property type="entry name" value="OM_assembly_BamA"/>
</dbReference>
<evidence type="ECO:0000256" key="1">
    <source>
        <dbReference type="ARBA" id="ARBA00004370"/>
    </source>
</evidence>
<keyword evidence="6 8" id="KW-0472">Membrane</keyword>
<comment type="subcellular location">
    <subcellularLocation>
        <location evidence="8">Cell outer membrane</location>
    </subcellularLocation>
    <subcellularLocation>
        <location evidence="1">Membrane</location>
    </subcellularLocation>
</comment>
<evidence type="ECO:0000313" key="12">
    <source>
        <dbReference type="Proteomes" id="UP000011686"/>
    </source>
</evidence>
<evidence type="ECO:0000256" key="3">
    <source>
        <dbReference type="ARBA" id="ARBA00022692"/>
    </source>
</evidence>
<dbReference type="RefSeq" id="WP_015389095.1">
    <property type="nucleotide sequence ID" value="NC_020283.1"/>
</dbReference>
<dbReference type="InterPro" id="IPR000184">
    <property type="entry name" value="Bac_surfAg_D15"/>
</dbReference>
<keyword evidence="2 8" id="KW-1134">Transmembrane beta strand</keyword>
<evidence type="ECO:0000256" key="9">
    <source>
        <dbReference type="NCBIfam" id="TIGR03303"/>
    </source>
</evidence>
<comment type="function">
    <text evidence="8">Part of the outer membrane protein assembly complex, which is involved in assembly and insertion of beta-barrel proteins into the outer membrane.</text>
</comment>
<dbReference type="HOGENOM" id="CLU_007664_1_0_4"/>
<comment type="subunit">
    <text evidence="8">Part of the Bam complex.</text>
</comment>
<evidence type="ECO:0000256" key="5">
    <source>
        <dbReference type="ARBA" id="ARBA00022737"/>
    </source>
</evidence>
<dbReference type="NCBIfam" id="TIGR03303">
    <property type="entry name" value="OM_YaeT"/>
    <property type="match status" value="1"/>
</dbReference>
<feature type="domain" description="POTRA" evidence="10">
    <location>
        <begin position="173"/>
        <end position="260"/>
    </location>
</feature>
<accession>M1M675</accession>
<evidence type="ECO:0000256" key="6">
    <source>
        <dbReference type="ARBA" id="ARBA00023136"/>
    </source>
</evidence>
<name>M1M675_9PROT</name>
<evidence type="ECO:0000256" key="4">
    <source>
        <dbReference type="ARBA" id="ARBA00022729"/>
    </source>
</evidence>
<keyword evidence="3 8" id="KW-0812">Transmembrane</keyword>
<dbReference type="PANTHER" id="PTHR12815">
    <property type="entry name" value="SORTING AND ASSEMBLY MACHINERY SAMM50 PROTEIN FAMILY MEMBER"/>
    <property type="match status" value="1"/>
</dbReference>
<gene>
    <name evidence="8" type="primary">bamA</name>
    <name evidence="11" type="ORF">CDEE_0587</name>
</gene>
<evidence type="ECO:0000259" key="10">
    <source>
        <dbReference type="PROSITE" id="PS51779"/>
    </source>
</evidence>
<comment type="similarity">
    <text evidence="8">Belongs to the BamA family.</text>
</comment>
<protein>
    <recommendedName>
        <fullName evidence="8 9">Outer membrane protein assembly factor BamA</fullName>
    </recommendedName>
</protein>
<evidence type="ECO:0000313" key="11">
    <source>
        <dbReference type="EMBL" id="AGF47615.1"/>
    </source>
</evidence>
<dbReference type="GO" id="GO:0051205">
    <property type="term" value="P:protein insertion into membrane"/>
    <property type="evidence" value="ECO:0007669"/>
    <property type="project" value="UniProtKB-UniRule"/>
</dbReference>
<dbReference type="HAMAP" id="MF_01430">
    <property type="entry name" value="OM_assembly_BamA"/>
    <property type="match status" value="1"/>
</dbReference>
<evidence type="ECO:0000256" key="8">
    <source>
        <dbReference type="HAMAP-Rule" id="MF_01430"/>
    </source>
</evidence>
<keyword evidence="12" id="KW-1185">Reference proteome</keyword>
<dbReference type="InterPro" id="IPR039910">
    <property type="entry name" value="D15-like"/>
</dbReference>
<dbReference type="InterPro" id="IPR010827">
    <property type="entry name" value="BamA/TamA_POTRA"/>
</dbReference>
<dbReference type="PANTHER" id="PTHR12815:SF23">
    <property type="entry name" value="OUTER MEMBRANE PROTEIN ASSEMBLY FACTOR BAMA"/>
    <property type="match status" value="1"/>
</dbReference>
<dbReference type="eggNOG" id="COG4775">
    <property type="taxonomic scope" value="Bacteria"/>
</dbReference>
<dbReference type="Gene3D" id="2.40.160.50">
    <property type="entry name" value="membrane protein fhac: a member of the omp85/tpsb transporter family"/>
    <property type="match status" value="1"/>
</dbReference>
<keyword evidence="4 8" id="KW-0732">Signal</keyword>
<reference evidence="11 12" key="1">
    <citation type="journal article" date="2013" name="Genome Biol. Evol.">
        <title>Genome evolution and phylogenomic analysis of candidatus kinetoplastibacterium, the betaproteobacterial endosymbionts of strigomonas and angomonas.</title>
        <authorList>
            <person name="Alves J.M."/>
            <person name="Serrano M.G."/>
            <person name="Maia da Silva F."/>
            <person name="Voegtly L.J."/>
            <person name="Matveyev A.V."/>
            <person name="Teixeira M.M."/>
            <person name="Camargo E.P."/>
            <person name="Buck G.A."/>
        </authorList>
    </citation>
    <scope>NUCLEOTIDE SEQUENCE [LARGE SCALE GENOMIC DNA]</scope>
    <source>
        <strain evidence="11 12">TCC036E</strain>
    </source>
</reference>
<keyword evidence="5 8" id="KW-0677">Repeat</keyword>
<dbReference type="EMBL" id="CP003804">
    <property type="protein sequence ID" value="AGF47615.1"/>
    <property type="molecule type" value="Genomic_DNA"/>
</dbReference>
<sequence>MEKYIFFIIITISNCSYAFDSFTVEDIKINGIATIDKVCITKALQVKVGDVFEEKNIKQSIKNIYDLGFFEQVSLDIDKNIIILNVEERPIIHSVIINGMSVLSSKDFLRVLEQYGLVAGNHFNKNLLKKSVDTIKELYELKSFYNTSIKYSINNLPTNCVDIEFNVEEPKISKIKSIKIIGNNIFSEEQILRLFTSTSSSLFSWYSKSNYFLIGKIEYDIEKLISYYMDLGYLDFSIINKQFNFSKDNNVDIVIVVKEGKKYKINDIKIFGDLNGLDEIISELVTIRKDEYFSLNSINYITSNIKELLGNYGYAFAQVAPTTKIEHDTDKVNIIFNINCGKKIYINNINIIGNRRTSDYVIRRVIKQYEASLYNFDNVNFSKKNIDRLGFFEKVDFRLKQRVDHDDLADLEVEVVDKHTGIANFGMGYSASEGPIISASVSEDNIFGTGNDLSLDVNASKIGKNMTISYHNPYVTKDAISSIFSAFYKINNPIENSNKYEINSSGSSINIGLPLSEYNKVFLGLSFEKNKIGLHNKLPYIYNTFVNEYGDNTNSFILSSGWFKDTRNNNILPSSGSYSKLSLDVSTNDLQYFAIKFQRQYYIHFMDKCIFSFNGAIDYGLSYGKRSYPTIKHLYAGGIGTVRGYIPSSIGPKHTITGDYLGGSARIIANAQVYFPFPELINDKKINWFLFSDVGKVFCEKKAKSNIYKNDSLFIDNNGYCYSAGIGVSWLSPLGLIQLSYAMPLNISRPDDIQRLQFQIGSGF</sequence>
<feature type="domain" description="POTRA" evidence="10">
    <location>
        <begin position="22"/>
        <end position="89"/>
    </location>
</feature>
<organism evidence="11 12">
    <name type="scientific">Candidatus Kinetoplastidibacterium crithidiae TCC036E</name>
    <dbReference type="NCBI Taxonomy" id="1208918"/>
    <lineage>
        <taxon>Bacteria</taxon>
        <taxon>Pseudomonadati</taxon>
        <taxon>Pseudomonadota</taxon>
        <taxon>Betaproteobacteria</taxon>
        <taxon>Candidatus Kinetoplastidibacterium</taxon>
    </lineage>
</organism>
<dbReference type="AlphaFoldDB" id="M1M675"/>